<proteinExistence type="predicted"/>
<keyword evidence="1" id="KW-0472">Membrane</keyword>
<dbReference type="RefSeq" id="XP_066664554.1">
    <property type="nucleotide sequence ID" value="XM_066815264.1"/>
</dbReference>
<dbReference type="Proteomes" id="UP001433268">
    <property type="component" value="Unassembled WGS sequence"/>
</dbReference>
<comment type="caution">
    <text evidence="2">The sequence shown here is derived from an EMBL/GenBank/DDBJ whole genome shotgun (WGS) entry which is preliminary data.</text>
</comment>
<name>A0ABR1VKB6_9PEZI</name>
<protein>
    <submittedName>
        <fullName evidence="2">Uncharacterized protein</fullName>
    </submittedName>
</protein>
<reference evidence="2 3" key="1">
    <citation type="submission" date="2023-01" db="EMBL/GenBank/DDBJ databases">
        <title>Analysis of 21 Apiospora genomes using comparative genomics revels a genus with tremendous synthesis potential of carbohydrate active enzymes and secondary metabolites.</title>
        <authorList>
            <person name="Sorensen T."/>
        </authorList>
    </citation>
    <scope>NUCLEOTIDE SEQUENCE [LARGE SCALE GENOMIC DNA]</scope>
    <source>
        <strain evidence="2 3">CBS 114990</strain>
    </source>
</reference>
<feature type="transmembrane region" description="Helical" evidence="1">
    <location>
        <begin position="167"/>
        <end position="187"/>
    </location>
</feature>
<feature type="transmembrane region" description="Helical" evidence="1">
    <location>
        <begin position="199"/>
        <end position="216"/>
    </location>
</feature>
<sequence length="217" mass="23277">MLTIRIKHLTTSLLTPRAIDGLIGSLPRVFLFVWLLLLVGQLSNQSAVGAPEEDALNKLYRPIPVALSVHWEAATFIAMVYVYNDLGGADVPIARQLLNGAALALLCGGALNLAAYSDGSTVNAEGYAARGRKTLPLVLGDAPARWATIVLMLLWNVNMPWLCGAGLVVYWSSVASAGVAAVGLAVWRTPGADARSYKMWSVWLADVYIMPWMALLG</sequence>
<evidence type="ECO:0000313" key="3">
    <source>
        <dbReference type="Proteomes" id="UP001433268"/>
    </source>
</evidence>
<accession>A0ABR1VKB6</accession>
<keyword evidence="1" id="KW-1133">Transmembrane helix</keyword>
<keyword evidence="1" id="KW-0812">Transmembrane</keyword>
<keyword evidence="3" id="KW-1185">Reference proteome</keyword>
<dbReference type="GeneID" id="92048324"/>
<evidence type="ECO:0000256" key="1">
    <source>
        <dbReference type="SAM" id="Phobius"/>
    </source>
</evidence>
<organism evidence="2 3">
    <name type="scientific">Apiospora hydei</name>
    <dbReference type="NCBI Taxonomy" id="1337664"/>
    <lineage>
        <taxon>Eukaryota</taxon>
        <taxon>Fungi</taxon>
        <taxon>Dikarya</taxon>
        <taxon>Ascomycota</taxon>
        <taxon>Pezizomycotina</taxon>
        <taxon>Sordariomycetes</taxon>
        <taxon>Xylariomycetidae</taxon>
        <taxon>Amphisphaeriales</taxon>
        <taxon>Apiosporaceae</taxon>
        <taxon>Apiospora</taxon>
    </lineage>
</organism>
<evidence type="ECO:0000313" key="2">
    <source>
        <dbReference type="EMBL" id="KAK8070746.1"/>
    </source>
</evidence>
<feature type="transmembrane region" description="Helical" evidence="1">
    <location>
        <begin position="63"/>
        <end position="84"/>
    </location>
</feature>
<feature type="transmembrane region" description="Helical" evidence="1">
    <location>
        <begin position="96"/>
        <end position="115"/>
    </location>
</feature>
<gene>
    <name evidence="2" type="ORF">PG997_010949</name>
</gene>
<feature type="transmembrane region" description="Helical" evidence="1">
    <location>
        <begin position="21"/>
        <end position="43"/>
    </location>
</feature>
<dbReference type="EMBL" id="JAQQWN010000008">
    <property type="protein sequence ID" value="KAK8070746.1"/>
    <property type="molecule type" value="Genomic_DNA"/>
</dbReference>